<keyword evidence="2" id="KW-1185">Reference proteome</keyword>
<reference evidence="2" key="1">
    <citation type="journal article" date="2012" name="Nature">
        <title>A physical, genetic and functional sequence assembly of the barley genome.</title>
        <authorList>
            <consortium name="The International Barley Genome Sequencing Consortium"/>
            <person name="Mayer K.F."/>
            <person name="Waugh R."/>
            <person name="Brown J.W."/>
            <person name="Schulman A."/>
            <person name="Langridge P."/>
            <person name="Platzer M."/>
            <person name="Fincher G.B."/>
            <person name="Muehlbauer G.J."/>
            <person name="Sato K."/>
            <person name="Close T.J."/>
            <person name="Wise R.P."/>
            <person name="Stein N."/>
        </authorList>
    </citation>
    <scope>NUCLEOTIDE SEQUENCE [LARGE SCALE GENOMIC DNA]</scope>
    <source>
        <strain evidence="2">cv. Morex</strain>
    </source>
</reference>
<dbReference type="Gramene" id="HORVU.MOREX.r3.1HG0094330.1">
    <property type="protein sequence ID" value="HORVU.MOREX.r3.1HG0094330.1.CDS1"/>
    <property type="gene ID" value="HORVU.MOREX.r3.1HG0094330"/>
</dbReference>
<proteinExistence type="predicted"/>
<sequence length="187" mass="19762">MGLCMSSGSAEAEAAARAKGQPASTAMVLLPTGELREYPRPPTAGQALDDMVDADAGWFLCDADEMTFEGPVAAVAGDDELRPGQIYFVLPAEARRNGLRSEDVAALAVRASAALVRKASTGRGRRRRAGSVAPLVFAAPPQEVEETVAYKTVPTLAAKRRPVKRAKSAGRIQPRFAPDLTAIPECE</sequence>
<reference evidence="1" key="2">
    <citation type="submission" date="2020-10" db="EMBL/GenBank/DDBJ databases">
        <authorList>
            <person name="Scholz U."/>
            <person name="Mascher M."/>
            <person name="Fiebig A."/>
        </authorList>
    </citation>
    <scope>NUCLEOTIDE SEQUENCE [LARGE SCALE GENOMIC DNA]</scope>
    <source>
        <strain evidence="1">cv. Morex</strain>
    </source>
</reference>
<protein>
    <submittedName>
        <fullName evidence="1">Uncharacterized protein</fullName>
    </submittedName>
</protein>
<gene>
    <name evidence="1" type="primary">LOC123421671</name>
</gene>
<accession>A0A8I7B1S7</accession>
<organism evidence="1 2">
    <name type="scientific">Hordeum vulgare subsp. vulgare</name>
    <name type="common">Domesticated barley</name>
    <dbReference type="NCBI Taxonomy" id="112509"/>
    <lineage>
        <taxon>Eukaryota</taxon>
        <taxon>Viridiplantae</taxon>
        <taxon>Streptophyta</taxon>
        <taxon>Embryophyta</taxon>
        <taxon>Tracheophyta</taxon>
        <taxon>Spermatophyta</taxon>
        <taxon>Magnoliopsida</taxon>
        <taxon>Liliopsida</taxon>
        <taxon>Poales</taxon>
        <taxon>Poaceae</taxon>
        <taxon>BOP clade</taxon>
        <taxon>Pooideae</taxon>
        <taxon>Triticodae</taxon>
        <taxon>Triticeae</taxon>
        <taxon>Hordeinae</taxon>
        <taxon>Hordeum</taxon>
    </lineage>
</organism>
<dbReference type="GeneID" id="123421671"/>
<dbReference type="AlphaFoldDB" id="A0A8I7B1S7"/>
<evidence type="ECO:0000313" key="1">
    <source>
        <dbReference type="EnsemblPlants" id="HORVU.MOREX.r3.1HG0094330.1.CDS1"/>
    </source>
</evidence>
<dbReference type="RefSeq" id="XP_044963515.1">
    <property type="nucleotide sequence ID" value="XM_045107580.1"/>
</dbReference>
<dbReference type="Gramene" id="HORVU.MOREX.r2.1HG0077740.1">
    <property type="protein sequence ID" value="HORVU.MOREX.r2.1HG0077740.1.CDS.1"/>
    <property type="gene ID" value="HORVU.MOREX.r2.1HG0077740"/>
</dbReference>
<dbReference type="KEGG" id="hvg:123421671"/>
<dbReference type="OMA" id="CDADGMG"/>
<dbReference type="EnsemblPlants" id="HORVU.MOREX.r3.1HG0094330.1">
    <property type="protein sequence ID" value="HORVU.MOREX.r3.1HG0094330.1.CDS1"/>
    <property type="gene ID" value="HORVU.MOREX.r3.1HG0094330"/>
</dbReference>
<dbReference type="InterPro" id="IPR025322">
    <property type="entry name" value="PADRE_dom"/>
</dbReference>
<dbReference type="PANTHER" id="PTHR33052">
    <property type="entry name" value="DUF4228 DOMAIN PROTEIN-RELATED"/>
    <property type="match status" value="1"/>
</dbReference>
<evidence type="ECO:0000313" key="2">
    <source>
        <dbReference type="Proteomes" id="UP000011116"/>
    </source>
</evidence>
<dbReference type="Pfam" id="PF14009">
    <property type="entry name" value="PADRE"/>
    <property type="match status" value="1"/>
</dbReference>
<reference evidence="1" key="3">
    <citation type="submission" date="2022-01" db="UniProtKB">
        <authorList>
            <consortium name="EnsemblPlants"/>
        </authorList>
    </citation>
    <scope>IDENTIFICATION</scope>
    <source>
        <strain evidence="1">subsp. vulgare</strain>
    </source>
</reference>
<dbReference type="Proteomes" id="UP000011116">
    <property type="component" value="Chromosome 1H"/>
</dbReference>
<name>A0A8I7B1S7_HORVV</name>
<dbReference type="OrthoDB" id="843671at2759"/>